<keyword evidence="3" id="KW-1185">Reference proteome</keyword>
<protein>
    <submittedName>
        <fullName evidence="2">Nuclear protein skip</fullName>
    </submittedName>
</protein>
<dbReference type="AlphaFoldDB" id="A0AAD8HZI1"/>
<evidence type="ECO:0000313" key="3">
    <source>
        <dbReference type="Proteomes" id="UP001237642"/>
    </source>
</evidence>
<accession>A0AAD8HZI1</accession>
<reference evidence="2" key="1">
    <citation type="submission" date="2023-02" db="EMBL/GenBank/DDBJ databases">
        <title>Genome of toxic invasive species Heracleum sosnowskyi carries increased number of genes despite the absence of recent whole-genome duplications.</title>
        <authorList>
            <person name="Schelkunov M."/>
            <person name="Shtratnikova V."/>
            <person name="Makarenko M."/>
            <person name="Klepikova A."/>
            <person name="Omelchenko D."/>
            <person name="Novikova G."/>
            <person name="Obukhova E."/>
            <person name="Bogdanov V."/>
            <person name="Penin A."/>
            <person name="Logacheva M."/>
        </authorList>
    </citation>
    <scope>NUCLEOTIDE SEQUENCE</scope>
    <source>
        <strain evidence="2">Hsosn_3</strain>
        <tissue evidence="2">Leaf</tissue>
    </source>
</reference>
<name>A0AAD8HZI1_9APIA</name>
<dbReference type="GO" id="GO:0005681">
    <property type="term" value="C:spliceosomal complex"/>
    <property type="evidence" value="ECO:0007669"/>
    <property type="project" value="InterPro"/>
</dbReference>
<sequence length="182" mass="20421">MERRLEEKDVVMGKKSKITRDKDRDVSEKIALGMASTGGRGEVMMYDTRLFNQEKGMDLGFATDDQYNVYDEGLFSAQGTLFTLHRPKKDYEDKVMKTDRFKPDRPFVGTSIKSGPRNSKPVAFEEEFDLFGLNQFFTEIENDNNNMGKIGSSSTMTTGCCSSMQDGYRSGSSSGHNTPLLA</sequence>
<feature type="region of interest" description="Disordered" evidence="1">
    <location>
        <begin position="1"/>
        <end position="23"/>
    </location>
</feature>
<proteinExistence type="predicted"/>
<organism evidence="2 3">
    <name type="scientific">Heracleum sosnowskyi</name>
    <dbReference type="NCBI Taxonomy" id="360622"/>
    <lineage>
        <taxon>Eukaryota</taxon>
        <taxon>Viridiplantae</taxon>
        <taxon>Streptophyta</taxon>
        <taxon>Embryophyta</taxon>
        <taxon>Tracheophyta</taxon>
        <taxon>Spermatophyta</taxon>
        <taxon>Magnoliopsida</taxon>
        <taxon>eudicotyledons</taxon>
        <taxon>Gunneridae</taxon>
        <taxon>Pentapetalae</taxon>
        <taxon>asterids</taxon>
        <taxon>campanulids</taxon>
        <taxon>Apiales</taxon>
        <taxon>Apiaceae</taxon>
        <taxon>Apioideae</taxon>
        <taxon>apioid superclade</taxon>
        <taxon>Tordylieae</taxon>
        <taxon>Tordyliinae</taxon>
        <taxon>Heracleum</taxon>
    </lineage>
</organism>
<comment type="caution">
    <text evidence="2">The sequence shown here is derived from an EMBL/GenBank/DDBJ whole genome shotgun (WGS) entry which is preliminary data.</text>
</comment>
<evidence type="ECO:0000313" key="2">
    <source>
        <dbReference type="EMBL" id="KAK1375704.1"/>
    </source>
</evidence>
<evidence type="ECO:0000256" key="1">
    <source>
        <dbReference type="SAM" id="MobiDB-lite"/>
    </source>
</evidence>
<dbReference type="InterPro" id="IPR017862">
    <property type="entry name" value="SKI-int_prot_SKIP"/>
</dbReference>
<dbReference type="EMBL" id="JAUIZM010000007">
    <property type="protein sequence ID" value="KAK1375704.1"/>
    <property type="molecule type" value="Genomic_DNA"/>
</dbReference>
<gene>
    <name evidence="2" type="ORF">POM88_031897</name>
</gene>
<reference evidence="2" key="2">
    <citation type="submission" date="2023-05" db="EMBL/GenBank/DDBJ databases">
        <authorList>
            <person name="Schelkunov M.I."/>
        </authorList>
    </citation>
    <scope>NUCLEOTIDE SEQUENCE</scope>
    <source>
        <strain evidence="2">Hsosn_3</strain>
        <tissue evidence="2">Leaf</tissue>
    </source>
</reference>
<dbReference type="PANTHER" id="PTHR12096">
    <property type="entry name" value="NUCLEAR PROTEIN SKIP-RELATED"/>
    <property type="match status" value="1"/>
</dbReference>
<dbReference type="Proteomes" id="UP001237642">
    <property type="component" value="Unassembled WGS sequence"/>
</dbReference>
<dbReference type="GO" id="GO:0000398">
    <property type="term" value="P:mRNA splicing, via spliceosome"/>
    <property type="evidence" value="ECO:0007669"/>
    <property type="project" value="InterPro"/>
</dbReference>